<keyword evidence="6" id="KW-1015">Disulfide bond</keyword>
<dbReference type="Pfam" id="PF08246">
    <property type="entry name" value="Inhibitor_I29"/>
    <property type="match status" value="1"/>
</dbReference>
<dbReference type="SUPFAM" id="SSF54001">
    <property type="entry name" value="Cysteine proteinases"/>
    <property type="match status" value="2"/>
</dbReference>
<evidence type="ECO:0000256" key="3">
    <source>
        <dbReference type="ARBA" id="ARBA00022801"/>
    </source>
</evidence>
<evidence type="ECO:0000256" key="2">
    <source>
        <dbReference type="ARBA" id="ARBA00022670"/>
    </source>
</evidence>
<dbReference type="SMART" id="SM00848">
    <property type="entry name" value="Inhibitor_I29"/>
    <property type="match status" value="1"/>
</dbReference>
<sequence>MTGIKVSPQKEVHVPLQPSNEQQELDIPGRLRNKPHRQELLRHPYTENSYALEYSMEYTDRFVEFMKKFGKTYKDDAEMLRRFKIYEKNMREISEMNRHKFFYCPIINLSFSRNGQSNAQFGENDLSDWTDEEFRKTLLPLTFYKKLREEATFIRNDPPKPERAVPAPDFFDWRARNVVSPVKAQGNCGSCWAFAATATVEAAWAIAHGEMRTLSEQTLLDCDFDDNACDGGDEDKAFRSVNDALLTYSSLFNTLYSYIKLREEATFIRNDPPKPERAVPAPDFFDWRARNVVSPVKAQGNCGSCWAFAATATVEAAWAIAHGEMRTLSEQTLLDCDFDDNACDGGDEDKAFRYIHRHGLAYTADLPYVAHRQNTCRVDGNVTKIEVAYFIHPDEQSIIDWLVGYGPVNIGIAVTPDMKPYKGGVFTPNADDCKHKVVGLHSLMITGYGTTEAGEKYWIVKNSWGNTWGVEHGYVYFARGINACGIEDEPIGILA</sequence>
<dbReference type="OrthoDB" id="10253408at2759"/>
<dbReference type="PROSITE" id="PS00639">
    <property type="entry name" value="THIOL_PROTEASE_HIS"/>
    <property type="match status" value="1"/>
</dbReference>
<reference evidence="10 11" key="2">
    <citation type="submission" date="2018-11" db="EMBL/GenBank/DDBJ databases">
        <authorList>
            <consortium name="Pathogen Informatics"/>
        </authorList>
    </citation>
    <scope>NUCLEOTIDE SEQUENCE [LARGE SCALE GENOMIC DNA]</scope>
    <source>
        <strain evidence="10 11">MHpl1</strain>
    </source>
</reference>
<dbReference type="FunFam" id="3.90.70.10:FF:000103">
    <property type="entry name" value="Hypothetical LOC496748"/>
    <property type="match status" value="1"/>
</dbReference>
<dbReference type="Pfam" id="PF00112">
    <property type="entry name" value="Peptidase_C1"/>
    <property type="match status" value="2"/>
</dbReference>
<evidence type="ECO:0000256" key="4">
    <source>
        <dbReference type="ARBA" id="ARBA00022807"/>
    </source>
</evidence>
<dbReference type="Gene3D" id="3.90.70.10">
    <property type="entry name" value="Cysteine proteinases"/>
    <property type="match status" value="2"/>
</dbReference>
<dbReference type="InterPro" id="IPR013128">
    <property type="entry name" value="Peptidase_C1A"/>
</dbReference>
<comment type="similarity">
    <text evidence="1">Belongs to the peptidase C1 family.</text>
</comment>
<reference evidence="12" key="1">
    <citation type="submission" date="2016-04" db="UniProtKB">
        <authorList>
            <consortium name="WormBaseParasite"/>
        </authorList>
    </citation>
    <scope>IDENTIFICATION</scope>
</reference>
<dbReference type="PANTHER" id="PTHR12411">
    <property type="entry name" value="CYSTEINE PROTEASE FAMILY C1-RELATED"/>
    <property type="match status" value="1"/>
</dbReference>
<dbReference type="WBParaSite" id="HPLM_0000447601-mRNA-1">
    <property type="protein sequence ID" value="HPLM_0000447601-mRNA-1"/>
    <property type="gene ID" value="HPLM_0000447601"/>
</dbReference>
<dbReference type="Proteomes" id="UP000268014">
    <property type="component" value="Unassembled WGS sequence"/>
</dbReference>
<dbReference type="InterPro" id="IPR039417">
    <property type="entry name" value="Peptidase_C1A_papain-like"/>
</dbReference>
<evidence type="ECO:0000313" key="10">
    <source>
        <dbReference type="EMBL" id="VDO23296.1"/>
    </source>
</evidence>
<dbReference type="PRINTS" id="PR00705">
    <property type="entry name" value="PAPAIN"/>
</dbReference>
<keyword evidence="11" id="KW-1185">Reference proteome</keyword>
<accession>A0A158QKF1</accession>
<dbReference type="SMART" id="SM00645">
    <property type="entry name" value="Pept_C1"/>
    <property type="match status" value="1"/>
</dbReference>
<proteinExistence type="inferred from homology"/>
<dbReference type="CDD" id="cd02248">
    <property type="entry name" value="Peptidase_C1A"/>
    <property type="match status" value="1"/>
</dbReference>
<evidence type="ECO:0000256" key="7">
    <source>
        <dbReference type="SAM" id="MobiDB-lite"/>
    </source>
</evidence>
<dbReference type="InterPro" id="IPR013201">
    <property type="entry name" value="Prot_inhib_I29"/>
</dbReference>
<dbReference type="EMBL" id="UZAF01016213">
    <property type="protein sequence ID" value="VDO23296.1"/>
    <property type="molecule type" value="Genomic_DNA"/>
</dbReference>
<evidence type="ECO:0000256" key="1">
    <source>
        <dbReference type="ARBA" id="ARBA00008455"/>
    </source>
</evidence>
<dbReference type="AlphaFoldDB" id="A0A158QKF1"/>
<protein>
    <submittedName>
        <fullName evidence="12">Pept_C1 domain-containing protein</fullName>
    </submittedName>
</protein>
<keyword evidence="4" id="KW-0788">Thiol protease</keyword>
<dbReference type="InterPro" id="IPR000169">
    <property type="entry name" value="Pept_cys_AS"/>
</dbReference>
<dbReference type="OMA" id="AMRHQKM"/>
<name>A0A158QKF1_HAEPC</name>
<feature type="domain" description="Peptidase C1A papain C-terminal" evidence="8">
    <location>
        <begin position="281"/>
        <end position="494"/>
    </location>
</feature>
<feature type="region of interest" description="Disordered" evidence="7">
    <location>
        <begin position="1"/>
        <end position="26"/>
    </location>
</feature>
<dbReference type="GO" id="GO:0006508">
    <property type="term" value="P:proteolysis"/>
    <property type="evidence" value="ECO:0007669"/>
    <property type="project" value="UniProtKB-KW"/>
</dbReference>
<evidence type="ECO:0000256" key="5">
    <source>
        <dbReference type="ARBA" id="ARBA00023145"/>
    </source>
</evidence>
<dbReference type="InterPro" id="IPR000668">
    <property type="entry name" value="Peptidase_C1A_C"/>
</dbReference>
<keyword evidence="5" id="KW-0865">Zymogen</keyword>
<evidence type="ECO:0000313" key="12">
    <source>
        <dbReference type="WBParaSite" id="HPLM_0000447601-mRNA-1"/>
    </source>
</evidence>
<evidence type="ECO:0000256" key="6">
    <source>
        <dbReference type="ARBA" id="ARBA00023157"/>
    </source>
</evidence>
<dbReference type="STRING" id="6290.A0A158QKF1"/>
<evidence type="ECO:0000259" key="8">
    <source>
        <dbReference type="SMART" id="SM00645"/>
    </source>
</evidence>
<dbReference type="PROSITE" id="PS00139">
    <property type="entry name" value="THIOL_PROTEASE_CYS"/>
    <property type="match status" value="2"/>
</dbReference>
<gene>
    <name evidence="10" type="ORF">HPLM_LOCUS4468</name>
</gene>
<evidence type="ECO:0000259" key="9">
    <source>
        <dbReference type="SMART" id="SM00848"/>
    </source>
</evidence>
<evidence type="ECO:0000313" key="11">
    <source>
        <dbReference type="Proteomes" id="UP000268014"/>
    </source>
</evidence>
<keyword evidence="2" id="KW-0645">Protease</keyword>
<dbReference type="InterPro" id="IPR038765">
    <property type="entry name" value="Papain-like_cys_pep_sf"/>
</dbReference>
<dbReference type="InterPro" id="IPR025660">
    <property type="entry name" value="Pept_his_AS"/>
</dbReference>
<organism evidence="12">
    <name type="scientific">Haemonchus placei</name>
    <name type="common">Barber's pole worm</name>
    <dbReference type="NCBI Taxonomy" id="6290"/>
    <lineage>
        <taxon>Eukaryota</taxon>
        <taxon>Metazoa</taxon>
        <taxon>Ecdysozoa</taxon>
        <taxon>Nematoda</taxon>
        <taxon>Chromadorea</taxon>
        <taxon>Rhabditida</taxon>
        <taxon>Rhabditina</taxon>
        <taxon>Rhabditomorpha</taxon>
        <taxon>Strongyloidea</taxon>
        <taxon>Trichostrongylidae</taxon>
        <taxon>Haemonchus</taxon>
    </lineage>
</organism>
<keyword evidence="3" id="KW-0378">Hydrolase</keyword>
<dbReference type="GO" id="GO:0008234">
    <property type="term" value="F:cysteine-type peptidase activity"/>
    <property type="evidence" value="ECO:0007669"/>
    <property type="project" value="UniProtKB-KW"/>
</dbReference>
<feature type="domain" description="Cathepsin propeptide inhibitor" evidence="9">
    <location>
        <begin position="62"/>
        <end position="134"/>
    </location>
</feature>